<protein>
    <submittedName>
        <fullName evidence="1">Uncharacterized protein</fullName>
    </submittedName>
</protein>
<organism evidence="1 2">
    <name type="scientific">Methylocystis echinoides</name>
    <dbReference type="NCBI Taxonomy" id="29468"/>
    <lineage>
        <taxon>Bacteria</taxon>
        <taxon>Pseudomonadati</taxon>
        <taxon>Pseudomonadota</taxon>
        <taxon>Alphaproteobacteria</taxon>
        <taxon>Hyphomicrobiales</taxon>
        <taxon>Methylocystaceae</taxon>
        <taxon>Methylocystis</taxon>
    </lineage>
</organism>
<proteinExistence type="predicted"/>
<evidence type="ECO:0000313" key="2">
    <source>
        <dbReference type="Proteomes" id="UP001144323"/>
    </source>
</evidence>
<gene>
    <name evidence="1" type="ORF">LMG27198_27480</name>
</gene>
<comment type="caution">
    <text evidence="1">The sequence shown here is derived from an EMBL/GenBank/DDBJ whole genome shotgun (WGS) entry which is preliminary data.</text>
</comment>
<name>A0A9W6LSS2_9HYPH</name>
<keyword evidence="2" id="KW-1185">Reference proteome</keyword>
<evidence type="ECO:0000313" key="1">
    <source>
        <dbReference type="EMBL" id="GLI93756.1"/>
    </source>
</evidence>
<dbReference type="EMBL" id="BSEC01000001">
    <property type="protein sequence ID" value="GLI93756.1"/>
    <property type="molecule type" value="Genomic_DNA"/>
</dbReference>
<accession>A0A9W6LSS2</accession>
<dbReference type="AlphaFoldDB" id="A0A9W6LSS2"/>
<sequence>MFMMMCVAGVIDVAILSHRRFFRLKSWNREGEIYITSDQTASIERAAQRSATAKMADAFCEKGERR</sequence>
<reference evidence="1" key="1">
    <citation type="journal article" date="2023" name="Int. J. Syst. Evol. Microbiol.">
        <title>Methylocystis iwaonis sp. nov., a type II methane-oxidizing bacterium from surface soil of a rice paddy field in Japan, and emended description of the genus Methylocystis (ex Whittenbury et al. 1970) Bowman et al. 1993.</title>
        <authorList>
            <person name="Kaise H."/>
            <person name="Sawadogo J.B."/>
            <person name="Alam M.S."/>
            <person name="Ueno C."/>
            <person name="Dianou D."/>
            <person name="Shinjo R."/>
            <person name="Asakawa S."/>
        </authorList>
    </citation>
    <scope>NUCLEOTIDE SEQUENCE</scope>
    <source>
        <strain evidence="1">LMG27198</strain>
    </source>
</reference>
<dbReference type="Proteomes" id="UP001144323">
    <property type="component" value="Unassembled WGS sequence"/>
</dbReference>